<reference evidence="3 4" key="1">
    <citation type="submission" date="2021-09" db="EMBL/GenBank/DDBJ databases">
        <title>Whole genome sequence of Nocardioides sp. GBK3QG-3.</title>
        <authorList>
            <person name="Tuo L."/>
        </authorList>
    </citation>
    <scope>NUCLEOTIDE SEQUENCE [LARGE SCALE GENOMIC DNA]</scope>
    <source>
        <strain evidence="3 4">GBK3QG-3</strain>
    </source>
</reference>
<evidence type="ECO:0000313" key="4">
    <source>
        <dbReference type="Proteomes" id="UP000780875"/>
    </source>
</evidence>
<protein>
    <submittedName>
        <fullName evidence="3">Helix-turn-helix domain-containing protein</fullName>
    </submittedName>
</protein>
<keyword evidence="2" id="KW-0472">Membrane</keyword>
<feature type="compositionally biased region" description="Acidic residues" evidence="1">
    <location>
        <begin position="260"/>
        <end position="272"/>
    </location>
</feature>
<dbReference type="EMBL" id="JAIQZJ010000013">
    <property type="protein sequence ID" value="MBZ5740365.1"/>
    <property type="molecule type" value="Genomic_DNA"/>
</dbReference>
<feature type="transmembrane region" description="Helical" evidence="2">
    <location>
        <begin position="61"/>
        <end position="79"/>
    </location>
</feature>
<dbReference type="PANTHER" id="PTHR34475:SF1">
    <property type="entry name" value="CYTOSKELETON PROTEIN RODZ"/>
    <property type="match status" value="1"/>
</dbReference>
<feature type="region of interest" description="Disordered" evidence="1">
    <location>
        <begin position="1"/>
        <end position="20"/>
    </location>
</feature>
<keyword evidence="2" id="KW-0812">Transmembrane</keyword>
<dbReference type="PANTHER" id="PTHR34475">
    <property type="match status" value="1"/>
</dbReference>
<dbReference type="InterPro" id="IPR050400">
    <property type="entry name" value="Bact_Cytoskel_RodZ"/>
</dbReference>
<evidence type="ECO:0000256" key="1">
    <source>
        <dbReference type="SAM" id="MobiDB-lite"/>
    </source>
</evidence>
<feature type="region of interest" description="Disordered" evidence="1">
    <location>
        <begin position="222"/>
        <end position="242"/>
    </location>
</feature>
<dbReference type="Pfam" id="PF13413">
    <property type="entry name" value="HTH_25"/>
    <property type="match status" value="1"/>
</dbReference>
<dbReference type="RefSeq" id="WP_224124724.1">
    <property type="nucleotide sequence ID" value="NZ_JAIQZJ010000013.1"/>
</dbReference>
<feature type="region of interest" description="Disordered" evidence="1">
    <location>
        <begin position="256"/>
        <end position="299"/>
    </location>
</feature>
<evidence type="ECO:0000313" key="3">
    <source>
        <dbReference type="EMBL" id="MBZ5740365.1"/>
    </source>
</evidence>
<dbReference type="Proteomes" id="UP000780875">
    <property type="component" value="Unassembled WGS sequence"/>
</dbReference>
<keyword evidence="4" id="KW-1185">Reference proteome</keyword>
<dbReference type="InterPro" id="IPR010982">
    <property type="entry name" value="Lambda_DNA-bd_dom_sf"/>
</dbReference>
<feature type="compositionally biased region" description="Basic and acidic residues" evidence="1">
    <location>
        <begin position="223"/>
        <end position="234"/>
    </location>
</feature>
<proteinExistence type="predicted"/>
<feature type="compositionally biased region" description="Polar residues" evidence="1">
    <location>
        <begin position="590"/>
        <end position="600"/>
    </location>
</feature>
<dbReference type="InterPro" id="IPR001387">
    <property type="entry name" value="Cro/C1-type_HTH"/>
</dbReference>
<feature type="region of interest" description="Disordered" evidence="1">
    <location>
        <begin position="557"/>
        <end position="600"/>
    </location>
</feature>
<evidence type="ECO:0000256" key="2">
    <source>
        <dbReference type="SAM" id="Phobius"/>
    </source>
</evidence>
<name>A0ABS7UH77_9ACTN</name>
<keyword evidence="2" id="KW-1133">Transmembrane helix</keyword>
<dbReference type="CDD" id="cd00093">
    <property type="entry name" value="HTH_XRE"/>
    <property type="match status" value="1"/>
</dbReference>
<comment type="caution">
    <text evidence="3">The sequence shown here is derived from an EMBL/GenBank/DDBJ whole genome shotgun (WGS) entry which is preliminary data.</text>
</comment>
<dbReference type="Gene3D" id="1.10.260.40">
    <property type="entry name" value="lambda repressor-like DNA-binding domains"/>
    <property type="match status" value="1"/>
</dbReference>
<feature type="transmembrane region" description="Helical" evidence="2">
    <location>
        <begin position="31"/>
        <end position="49"/>
    </location>
</feature>
<accession>A0ABS7UH77</accession>
<gene>
    <name evidence="3" type="ORF">K8U61_19480</name>
</gene>
<sequence>MSSLSAPEIHETDDDRDGFAPEGAVEVHRNAALAAGVGIVAAGVGIAYLGRALGGGSWLDAAVALAMGLLAAAYLTALVDARTPLLVADAHGVRLRLGRTWRGVPWHDIDCVEIEPRRGLLRDGRLTLVADDPDTLLADLDGAGRRQVALARRLHGSPFAIVLGLSTKVTGAGDDLGAALVGLAGDPERVAEIVPDDQFEDDAFEDDAFEGDLSDDVEQYDEVQEHEQHEEHPVLPDPRPTLARGIDRLAGLLRRPAPEQAEDEPVADEVVEPEPTPDLTPEPEHTQPIVASATPLPLRDPVAGTRAEVRFEGAAALRLDPTDEGEHTRPLLPEAAELRPAFDAEAELDETSTWQPDWIDEPAEPVADPVVGPELAAARTRLHLTVDQLAERTRIRPHVIESIEVDDFVPCGGDFYARGHLRTLARVLGVDAAPLLAVYDERYADAPIDARRVFEAELATGPDGPIRGTRGGPNWSILVAAVMALVLAWSIARLIMDSPVSLDSKPVLNGSPSQKADLGPAVPLLLDAADGGAHVVVRDGAGEVVFTGDLAYGQKKSLKATPPVQVQSSDGGLQITVDGSKRGPIGAQGQPAQNTYAASS</sequence>
<organism evidence="3 4">
    <name type="scientific">Nocardioides mangrovi</name>
    <dbReference type="NCBI Taxonomy" id="2874580"/>
    <lineage>
        <taxon>Bacteria</taxon>
        <taxon>Bacillati</taxon>
        <taxon>Actinomycetota</taxon>
        <taxon>Actinomycetes</taxon>
        <taxon>Propionibacteriales</taxon>
        <taxon>Nocardioidaceae</taxon>
        <taxon>Nocardioides</taxon>
    </lineage>
</organism>